<dbReference type="Gene3D" id="3.30.70.100">
    <property type="match status" value="1"/>
</dbReference>
<dbReference type="Proteomes" id="UP000469452">
    <property type="component" value="Unassembled WGS sequence"/>
</dbReference>
<dbReference type="InterPro" id="IPR011008">
    <property type="entry name" value="Dimeric_a/b-barrel"/>
</dbReference>
<proteinExistence type="predicted"/>
<organism evidence="3 4">
    <name type="scientific">Aphanomyces astaci</name>
    <name type="common">Crayfish plague agent</name>
    <dbReference type="NCBI Taxonomy" id="112090"/>
    <lineage>
        <taxon>Eukaryota</taxon>
        <taxon>Sar</taxon>
        <taxon>Stramenopiles</taxon>
        <taxon>Oomycota</taxon>
        <taxon>Saprolegniomycetes</taxon>
        <taxon>Saprolegniales</taxon>
        <taxon>Verrucalvaceae</taxon>
        <taxon>Aphanomyces</taxon>
    </lineage>
</organism>
<comment type="subunit">
    <text evidence="1">Homodimer.</text>
</comment>
<evidence type="ECO:0000259" key="2">
    <source>
        <dbReference type="PROSITE" id="PS51502"/>
    </source>
</evidence>
<dbReference type="SUPFAM" id="SSF54909">
    <property type="entry name" value="Dimeric alpha+beta barrel"/>
    <property type="match status" value="1"/>
</dbReference>
<dbReference type="PANTHER" id="PTHR33178">
    <property type="match status" value="1"/>
</dbReference>
<feature type="domain" description="Stress-response A/B barrel" evidence="2">
    <location>
        <begin position="20"/>
        <end position="113"/>
    </location>
</feature>
<dbReference type="EMBL" id="VJMI01009866">
    <property type="protein sequence ID" value="KAF0757710.1"/>
    <property type="molecule type" value="Genomic_DNA"/>
</dbReference>
<dbReference type="Pfam" id="PF07876">
    <property type="entry name" value="Dabb"/>
    <property type="match status" value="1"/>
</dbReference>
<dbReference type="PROSITE" id="PS51502">
    <property type="entry name" value="S_R_A_B_BARREL"/>
    <property type="match status" value="1"/>
</dbReference>
<gene>
    <name evidence="3" type="ORF">AaE_004180</name>
</gene>
<dbReference type="InterPro" id="IPR044662">
    <property type="entry name" value="HS1/DABB1-like"/>
</dbReference>
<dbReference type="PANTHER" id="PTHR33178:SF10">
    <property type="entry name" value="STRESS-RESPONSE A_B BARREL DOMAIN-CONTAINING PROTEIN"/>
    <property type="match status" value="1"/>
</dbReference>
<dbReference type="VEuPathDB" id="FungiDB:H257_02782"/>
<evidence type="ECO:0000313" key="4">
    <source>
        <dbReference type="Proteomes" id="UP000469452"/>
    </source>
</evidence>
<dbReference type="InterPro" id="IPR013097">
    <property type="entry name" value="Dabb"/>
</dbReference>
<name>A0A6A5APK7_APHAT</name>
<accession>A0A6A5APK7</accession>
<comment type="caution">
    <text evidence="3">The sequence shown here is derived from an EMBL/GenBank/DDBJ whole genome shotgun (WGS) entry which is preliminary data.</text>
</comment>
<evidence type="ECO:0000313" key="3">
    <source>
        <dbReference type="EMBL" id="KAF0757710.1"/>
    </source>
</evidence>
<protein>
    <recommendedName>
        <fullName evidence="2">Stress-response A/B barrel domain-containing protein</fullName>
    </recommendedName>
</protein>
<dbReference type="AlphaFoldDB" id="A0A6A5APK7"/>
<reference evidence="3 4" key="1">
    <citation type="submission" date="2019-06" db="EMBL/GenBank/DDBJ databases">
        <title>Genomics analysis of Aphanomyces spp. identifies a new class of oomycete effector associated with host adaptation.</title>
        <authorList>
            <person name="Gaulin E."/>
        </authorList>
    </citation>
    <scope>NUCLEOTIDE SEQUENCE [LARGE SCALE GENOMIC DNA]</scope>
    <source>
        <strain evidence="3 4">E</strain>
    </source>
</reference>
<sequence length="121" mass="13605">MMATSSFICEFAEQVVKMMVEHVVLFKWQDDATPEAIESVGQSILALKDKIPGVIDLAYGEDFTKTRSQGFTHALVVRMANKDVVAFYDAHPEHVKVITQIRTIVDKILAVDFESPRHTPN</sequence>
<dbReference type="SMART" id="SM00886">
    <property type="entry name" value="Dabb"/>
    <property type="match status" value="1"/>
</dbReference>
<evidence type="ECO:0000256" key="1">
    <source>
        <dbReference type="ARBA" id="ARBA00011738"/>
    </source>
</evidence>